<keyword evidence="2" id="KW-0812">Transmembrane</keyword>
<dbReference type="EMBL" id="KV425882">
    <property type="protein sequence ID" value="KZW03734.1"/>
    <property type="molecule type" value="Genomic_DNA"/>
</dbReference>
<keyword evidence="2" id="KW-1133">Transmembrane helix</keyword>
<name>A0A165QK50_EXIGL</name>
<feature type="transmembrane region" description="Helical" evidence="2">
    <location>
        <begin position="351"/>
        <end position="376"/>
    </location>
</feature>
<dbReference type="Proteomes" id="UP000077266">
    <property type="component" value="Unassembled WGS sequence"/>
</dbReference>
<protein>
    <submittedName>
        <fullName evidence="3">Uncharacterized protein</fullName>
    </submittedName>
</protein>
<feature type="region of interest" description="Disordered" evidence="1">
    <location>
        <begin position="1"/>
        <end position="23"/>
    </location>
</feature>
<dbReference type="OrthoDB" id="10683617at2759"/>
<organism evidence="3 4">
    <name type="scientific">Exidia glandulosa HHB12029</name>
    <dbReference type="NCBI Taxonomy" id="1314781"/>
    <lineage>
        <taxon>Eukaryota</taxon>
        <taxon>Fungi</taxon>
        <taxon>Dikarya</taxon>
        <taxon>Basidiomycota</taxon>
        <taxon>Agaricomycotina</taxon>
        <taxon>Agaricomycetes</taxon>
        <taxon>Auriculariales</taxon>
        <taxon>Exidiaceae</taxon>
        <taxon>Exidia</taxon>
    </lineage>
</organism>
<feature type="region of interest" description="Disordered" evidence="1">
    <location>
        <begin position="567"/>
        <end position="586"/>
    </location>
</feature>
<gene>
    <name evidence="3" type="ORF">EXIGLDRAFT_743481</name>
</gene>
<evidence type="ECO:0000313" key="4">
    <source>
        <dbReference type="Proteomes" id="UP000077266"/>
    </source>
</evidence>
<keyword evidence="4" id="KW-1185">Reference proteome</keyword>
<feature type="compositionally biased region" description="Low complexity" evidence="1">
    <location>
        <begin position="251"/>
        <end position="264"/>
    </location>
</feature>
<evidence type="ECO:0000313" key="3">
    <source>
        <dbReference type="EMBL" id="KZW03734.1"/>
    </source>
</evidence>
<keyword evidence="2" id="KW-0472">Membrane</keyword>
<feature type="compositionally biased region" description="Polar residues" evidence="1">
    <location>
        <begin position="1"/>
        <end position="16"/>
    </location>
</feature>
<dbReference type="InParanoid" id="A0A165QK50"/>
<proteinExistence type="predicted"/>
<feature type="region of interest" description="Disordered" evidence="1">
    <location>
        <begin position="243"/>
        <end position="283"/>
    </location>
</feature>
<evidence type="ECO:0000256" key="2">
    <source>
        <dbReference type="SAM" id="Phobius"/>
    </source>
</evidence>
<reference evidence="3 4" key="1">
    <citation type="journal article" date="2016" name="Mol. Biol. Evol.">
        <title>Comparative Genomics of Early-Diverging Mushroom-Forming Fungi Provides Insights into the Origins of Lignocellulose Decay Capabilities.</title>
        <authorList>
            <person name="Nagy L.G."/>
            <person name="Riley R."/>
            <person name="Tritt A."/>
            <person name="Adam C."/>
            <person name="Daum C."/>
            <person name="Floudas D."/>
            <person name="Sun H."/>
            <person name="Yadav J.S."/>
            <person name="Pangilinan J."/>
            <person name="Larsson K.H."/>
            <person name="Matsuura K."/>
            <person name="Barry K."/>
            <person name="Labutti K."/>
            <person name="Kuo R."/>
            <person name="Ohm R.A."/>
            <person name="Bhattacharya S.S."/>
            <person name="Shirouzu T."/>
            <person name="Yoshinaga Y."/>
            <person name="Martin F.M."/>
            <person name="Grigoriev I.V."/>
            <person name="Hibbett D.S."/>
        </authorList>
    </citation>
    <scope>NUCLEOTIDE SEQUENCE [LARGE SCALE GENOMIC DNA]</scope>
    <source>
        <strain evidence="3 4">HHB12029</strain>
    </source>
</reference>
<sequence>MLLSQGSGVELNSTPSRRAPSGRCHPGCVEALPQHRFFSSTLKQPNINAIPAFHSCPRLMFFMARSRPLWLLISRIPFFRSGAAKPPPLPSGVSDDNDDRIRYNPDDVLSSDEVTKCVLSGGRHSRRDDDHECFTSWALVKDFGLPTAHAAYAPTNASVKFNFRGPAIKIFGGTLMPGLSPQSGQGSITLDDKPVATVGFPFGNTASLVFSSGPLAQDVDHSLEIQFTQSPKAVIYIDSWDATSPASGSETDPSSNSDTFSSPSPTQPVSAPQPSPESSTTPAITTITSRSQAYTITLNSGYPDSISSHSDHVHNPSSFSGSLSIATYSPGSPPIETSAGMVGPASRRGTALTTAGVVLGIIVAVLALGLVLYWCWKRRQRRVRARMNLPPVEVKAAPSMIFSEFEPDEDPVSAVPASQRTSQVLVPYVVARPPSRTSKRTSLPYAFTRRLSSVASSHDPPVPRNPGISPYTFERVVPYPESTTDDSVSHMERDWDTFAPPVPDLPPGAKFISSATAPASVPPAQPVMFDLEGGSSNTILPTGSAADPALVRHITFTTKGRVLRVQNPDYRSNASTAGDHETVSLS</sequence>
<evidence type="ECO:0000256" key="1">
    <source>
        <dbReference type="SAM" id="MobiDB-lite"/>
    </source>
</evidence>
<dbReference type="AlphaFoldDB" id="A0A165QK50"/>
<accession>A0A165QK50</accession>